<dbReference type="Gene3D" id="3.30.390.30">
    <property type="match status" value="1"/>
</dbReference>
<dbReference type="GO" id="GO:0050661">
    <property type="term" value="F:NADP binding"/>
    <property type="evidence" value="ECO:0007669"/>
    <property type="project" value="InterPro"/>
</dbReference>
<evidence type="ECO:0000256" key="7">
    <source>
        <dbReference type="ARBA" id="ARBA00022723"/>
    </source>
</evidence>
<name>A0A849C2P4_9NOCA</name>
<dbReference type="Gene3D" id="3.50.50.60">
    <property type="entry name" value="FAD/NAD(P)-binding domain"/>
    <property type="match status" value="2"/>
</dbReference>
<dbReference type="GO" id="GO:0045340">
    <property type="term" value="F:mercury ion binding"/>
    <property type="evidence" value="ECO:0007669"/>
    <property type="project" value="InterPro"/>
</dbReference>
<feature type="binding site" evidence="16">
    <location>
        <position position="119"/>
    </location>
    <ligand>
        <name>FAD</name>
        <dbReference type="ChEBI" id="CHEBI:57692"/>
    </ligand>
</feature>
<dbReference type="GO" id="GO:0050660">
    <property type="term" value="F:flavin adenine dinucleotide binding"/>
    <property type="evidence" value="ECO:0007669"/>
    <property type="project" value="InterPro"/>
</dbReference>
<dbReference type="GO" id="GO:0050787">
    <property type="term" value="P:detoxification of mercury ion"/>
    <property type="evidence" value="ECO:0007669"/>
    <property type="project" value="InterPro"/>
</dbReference>
<dbReference type="InterPro" id="IPR016156">
    <property type="entry name" value="FAD/NAD-linked_Rdtase_dimer_sf"/>
</dbReference>
<keyword evidence="12" id="KW-1015">Disulfide bond</keyword>
<keyword evidence="7" id="KW-0479">Metal-binding</keyword>
<comment type="similarity">
    <text evidence="1 18">Belongs to the class-I pyridine nucleotide-disulfide oxidoreductase family.</text>
</comment>
<dbReference type="PANTHER" id="PTHR43014">
    <property type="entry name" value="MERCURIC REDUCTASE"/>
    <property type="match status" value="1"/>
</dbReference>
<dbReference type="GO" id="GO:0003955">
    <property type="term" value="F:NAD(P)H dehydrogenase (quinone) activity"/>
    <property type="evidence" value="ECO:0007669"/>
    <property type="project" value="TreeGrafter"/>
</dbReference>
<keyword evidence="13 18" id="KW-0676">Redox-active center</keyword>
<keyword evidence="8 16" id="KW-0274">FAD</keyword>
<evidence type="ECO:0000256" key="1">
    <source>
        <dbReference type="ARBA" id="ARBA00007532"/>
    </source>
</evidence>
<dbReference type="Pfam" id="PF02852">
    <property type="entry name" value="Pyr_redox_dim"/>
    <property type="match status" value="1"/>
</dbReference>
<evidence type="ECO:0000256" key="18">
    <source>
        <dbReference type="RuleBase" id="RU003691"/>
    </source>
</evidence>
<keyword evidence="22" id="KW-1185">Reference proteome</keyword>
<dbReference type="InterPro" id="IPR001100">
    <property type="entry name" value="Pyr_nuc-diS_OxRdtase"/>
</dbReference>
<evidence type="ECO:0000256" key="16">
    <source>
        <dbReference type="PIRSR" id="PIRSR000350-3"/>
    </source>
</evidence>
<dbReference type="SUPFAM" id="SSF55424">
    <property type="entry name" value="FAD/NAD-linked reductases, dimerisation (C-terminal) domain"/>
    <property type="match status" value="1"/>
</dbReference>
<evidence type="ECO:0000256" key="12">
    <source>
        <dbReference type="ARBA" id="ARBA00023157"/>
    </source>
</evidence>
<evidence type="ECO:0000256" key="3">
    <source>
        <dbReference type="ARBA" id="ARBA00012661"/>
    </source>
</evidence>
<dbReference type="InterPro" id="IPR036188">
    <property type="entry name" value="FAD/NAD-bd_sf"/>
</dbReference>
<feature type="domain" description="Pyridine nucleotide-disulphide oxidoreductase dimerisation" evidence="19">
    <location>
        <begin position="355"/>
        <end position="463"/>
    </location>
</feature>
<dbReference type="Pfam" id="PF07992">
    <property type="entry name" value="Pyr_redox_2"/>
    <property type="match status" value="1"/>
</dbReference>
<feature type="binding site" evidence="16">
    <location>
        <begin position="188"/>
        <end position="195"/>
    </location>
    <ligand>
        <name>NAD(+)</name>
        <dbReference type="ChEBI" id="CHEBI:57540"/>
    </ligand>
</feature>
<proteinExistence type="inferred from homology"/>
<comment type="subunit">
    <text evidence="2">Homodimer.</text>
</comment>
<dbReference type="PROSITE" id="PS00076">
    <property type="entry name" value="PYRIDINE_REDOX_1"/>
    <property type="match status" value="1"/>
</dbReference>
<dbReference type="InterPro" id="IPR004099">
    <property type="entry name" value="Pyr_nucl-diS_OxRdtase_dimer"/>
</dbReference>
<evidence type="ECO:0000256" key="11">
    <source>
        <dbReference type="ARBA" id="ARBA00023002"/>
    </source>
</evidence>
<keyword evidence="11 18" id="KW-0560">Oxidoreductase</keyword>
<dbReference type="GO" id="GO:0016152">
    <property type="term" value="F:mercury (II) reductase (NADP+) activity"/>
    <property type="evidence" value="ECO:0007669"/>
    <property type="project" value="UniProtKB-EC"/>
</dbReference>
<evidence type="ECO:0000259" key="19">
    <source>
        <dbReference type="Pfam" id="PF02852"/>
    </source>
</evidence>
<evidence type="ECO:0000256" key="2">
    <source>
        <dbReference type="ARBA" id="ARBA00011738"/>
    </source>
</evidence>
<dbReference type="RefSeq" id="WP_067522702.1">
    <property type="nucleotide sequence ID" value="NZ_JABELX010000004.1"/>
</dbReference>
<dbReference type="EMBL" id="JABELX010000004">
    <property type="protein sequence ID" value="NNH70585.1"/>
    <property type="molecule type" value="Genomic_DNA"/>
</dbReference>
<evidence type="ECO:0000256" key="13">
    <source>
        <dbReference type="ARBA" id="ARBA00023284"/>
    </source>
</evidence>
<feature type="binding site" evidence="16">
    <location>
        <position position="54"/>
    </location>
    <ligand>
        <name>FAD</name>
        <dbReference type="ChEBI" id="CHEBI:57692"/>
    </ligand>
</feature>
<gene>
    <name evidence="21" type="primary">merA</name>
    <name evidence="21" type="ORF">HLB23_12050</name>
</gene>
<evidence type="ECO:0000256" key="15">
    <source>
        <dbReference type="ARBA" id="ARBA00048984"/>
    </source>
</evidence>
<dbReference type="InterPro" id="IPR023753">
    <property type="entry name" value="FAD/NAD-binding_dom"/>
</dbReference>
<dbReference type="Proteomes" id="UP000586827">
    <property type="component" value="Unassembled WGS sequence"/>
</dbReference>
<reference evidence="21 22" key="1">
    <citation type="submission" date="2020-05" db="EMBL/GenBank/DDBJ databases">
        <title>MicrobeNet Type strains.</title>
        <authorList>
            <person name="Nicholson A.C."/>
        </authorList>
    </citation>
    <scope>NUCLEOTIDE SEQUENCE [LARGE SCALE GENOMIC DNA]</scope>
    <source>
        <strain evidence="21 22">JCM 3224</strain>
    </source>
</reference>
<evidence type="ECO:0000256" key="14">
    <source>
        <dbReference type="ARBA" id="ARBA00031725"/>
    </source>
</evidence>
<dbReference type="PIRSF" id="PIRSF000350">
    <property type="entry name" value="Mercury_reductase_MerA"/>
    <property type="match status" value="1"/>
</dbReference>
<organism evidence="21 22">
    <name type="scientific">Nocardia uniformis</name>
    <dbReference type="NCBI Taxonomy" id="53432"/>
    <lineage>
        <taxon>Bacteria</taxon>
        <taxon>Bacillati</taxon>
        <taxon>Actinomycetota</taxon>
        <taxon>Actinomycetes</taxon>
        <taxon>Mycobacteriales</taxon>
        <taxon>Nocardiaceae</taxon>
        <taxon>Nocardia</taxon>
    </lineage>
</organism>
<evidence type="ECO:0000256" key="10">
    <source>
        <dbReference type="ARBA" id="ARBA00022914"/>
    </source>
</evidence>
<dbReference type="EC" id="1.16.1.1" evidence="3"/>
<dbReference type="InterPro" id="IPR012999">
    <property type="entry name" value="Pyr_OxRdtase_I_AS"/>
</dbReference>
<feature type="binding site" evidence="16">
    <location>
        <position position="211"/>
    </location>
    <ligand>
        <name>NAD(+)</name>
        <dbReference type="ChEBI" id="CHEBI:57540"/>
    </ligand>
</feature>
<keyword evidence="5" id="KW-0475">Mercuric resistance</keyword>
<keyword evidence="16" id="KW-0520">NAD</keyword>
<dbReference type="NCBIfam" id="TIGR02053">
    <property type="entry name" value="MerA"/>
    <property type="match status" value="1"/>
</dbReference>
<comment type="catalytic activity">
    <reaction evidence="15">
        <text>Hg + NADP(+) + H(+) = Hg(2+) + NADPH</text>
        <dbReference type="Rhea" id="RHEA:23856"/>
        <dbReference type="ChEBI" id="CHEBI:15378"/>
        <dbReference type="ChEBI" id="CHEBI:16170"/>
        <dbReference type="ChEBI" id="CHEBI:16793"/>
        <dbReference type="ChEBI" id="CHEBI:57783"/>
        <dbReference type="ChEBI" id="CHEBI:58349"/>
        <dbReference type="EC" id="1.16.1.1"/>
    </reaction>
</comment>
<protein>
    <recommendedName>
        <fullName evidence="4">Mercuric reductase</fullName>
        <ecNumber evidence="3">1.16.1.1</ecNumber>
    </recommendedName>
    <alternativeName>
        <fullName evidence="14">Hg(II) reductase</fullName>
    </alternativeName>
</protein>
<feature type="binding site" evidence="16">
    <location>
        <position position="320"/>
    </location>
    <ligand>
        <name>FAD</name>
        <dbReference type="ChEBI" id="CHEBI:57692"/>
    </ligand>
</feature>
<feature type="binding site" evidence="16">
    <location>
        <position position="279"/>
    </location>
    <ligand>
        <name>NAD(+)</name>
        <dbReference type="ChEBI" id="CHEBI:57540"/>
    </ligand>
</feature>
<feature type="domain" description="FAD/NAD(P)-binding" evidence="20">
    <location>
        <begin position="9"/>
        <end position="335"/>
    </location>
</feature>
<comment type="cofactor">
    <cofactor evidence="16">
        <name>FAD</name>
        <dbReference type="ChEBI" id="CHEBI:57692"/>
    </cofactor>
    <text evidence="16">Binds 1 FAD per subunit.</text>
</comment>
<evidence type="ECO:0000256" key="9">
    <source>
        <dbReference type="ARBA" id="ARBA00022857"/>
    </source>
</evidence>
<keyword evidence="6 18" id="KW-0285">Flavoprotein</keyword>
<keyword evidence="10" id="KW-0476">Mercury</keyword>
<evidence type="ECO:0000313" key="21">
    <source>
        <dbReference type="EMBL" id="NNH70585.1"/>
    </source>
</evidence>
<sequence length="479" mass="49245">MTTTDPRVDLAIIGSGSAAFAAAIAASRLGRRVAMIERGTIGGTCVNVGCVPSKALLAAAEARHVAAAADRFPGLAAVDAPVDFTDLVAGKDALVEQLRADKYIDLAAGYGWEIVSGTGAFTGTSDAPLVLVDRGEGGSRVIEAEHYLIATGAAPWAPPIDGLADAGYLTSTTAMELEQLPESLIVVGGNAIGLEQAQLFARLGTRVTVIEALDRLAPFEEPEIAEAIETVFAEENIAVLTGATLDNVLAIDGEKVASVRTREGAIAELRAENILVATGRRPNAAGLHLDTVGVEIDARGAVVVDTRQRTGNRRIWAAGDVAGGPQFVYVAAAQGTLFADNAFGTSDRALDYTAMPRVTFTSPAIAAVGLTETQAVEAGLRPESRVLGGASVPRALVNRDTRGVVKLVAEVGSGRVLGVHAVTENAGDLISAAGYAITGGMTVDQLATTWAPYLTMAEALKLAAQTFTANVAELSCCAG</sequence>
<feature type="disulfide bond" description="Redox-active" evidence="17">
    <location>
        <begin position="45"/>
        <end position="50"/>
    </location>
</feature>
<evidence type="ECO:0000256" key="6">
    <source>
        <dbReference type="ARBA" id="ARBA00022630"/>
    </source>
</evidence>
<dbReference type="GO" id="GO:0016668">
    <property type="term" value="F:oxidoreductase activity, acting on a sulfur group of donors, NAD(P) as acceptor"/>
    <property type="evidence" value="ECO:0007669"/>
    <property type="project" value="InterPro"/>
</dbReference>
<accession>A0A849C2P4</accession>
<evidence type="ECO:0000313" key="22">
    <source>
        <dbReference type="Proteomes" id="UP000586827"/>
    </source>
</evidence>
<comment type="caution">
    <text evidence="21">The sequence shown here is derived from an EMBL/GenBank/DDBJ whole genome shotgun (WGS) entry which is preliminary data.</text>
</comment>
<keyword evidence="16" id="KW-0547">Nucleotide-binding</keyword>
<dbReference type="PRINTS" id="PR00368">
    <property type="entry name" value="FADPNR"/>
</dbReference>
<dbReference type="PANTHER" id="PTHR43014:SF4">
    <property type="entry name" value="PYRIDINE NUCLEOTIDE-DISULFIDE OXIDOREDUCTASE RCLA-RELATED"/>
    <property type="match status" value="1"/>
</dbReference>
<evidence type="ECO:0000256" key="4">
    <source>
        <dbReference type="ARBA" id="ARBA00014791"/>
    </source>
</evidence>
<keyword evidence="9" id="KW-0521">NADP</keyword>
<evidence type="ECO:0000259" key="20">
    <source>
        <dbReference type="Pfam" id="PF07992"/>
    </source>
</evidence>
<dbReference type="PRINTS" id="PR00411">
    <property type="entry name" value="PNDRDTASEI"/>
</dbReference>
<dbReference type="AlphaFoldDB" id="A0A849C2P4"/>
<evidence type="ECO:0000256" key="5">
    <source>
        <dbReference type="ARBA" id="ARBA00022466"/>
    </source>
</evidence>
<dbReference type="InterPro" id="IPR021179">
    <property type="entry name" value="Mercury_reductase_MerA"/>
</dbReference>
<evidence type="ECO:0000256" key="8">
    <source>
        <dbReference type="ARBA" id="ARBA00022827"/>
    </source>
</evidence>
<evidence type="ECO:0000256" key="17">
    <source>
        <dbReference type="PIRSR" id="PIRSR000350-4"/>
    </source>
</evidence>
<dbReference type="FunFam" id="3.30.390.30:FF:000001">
    <property type="entry name" value="Dihydrolipoyl dehydrogenase"/>
    <property type="match status" value="1"/>
</dbReference>
<dbReference type="SUPFAM" id="SSF51905">
    <property type="entry name" value="FAD/NAD(P)-binding domain"/>
    <property type="match status" value="1"/>
</dbReference>